<reference evidence="1 2" key="1">
    <citation type="submission" date="2019-01" db="EMBL/GenBank/DDBJ databases">
        <title>Sequencing of cultivated peanut Arachis hypogaea provides insights into genome evolution and oil improvement.</title>
        <authorList>
            <person name="Chen X."/>
        </authorList>
    </citation>
    <scope>NUCLEOTIDE SEQUENCE [LARGE SCALE GENOMIC DNA]</scope>
    <source>
        <strain evidence="2">cv. Fuhuasheng</strain>
        <tissue evidence="1">Leaves</tissue>
    </source>
</reference>
<gene>
    <name evidence="1" type="ORF">Ahy_A10g048093</name>
</gene>
<comment type="caution">
    <text evidence="1">The sequence shown here is derived from an EMBL/GenBank/DDBJ whole genome shotgun (WGS) entry which is preliminary data.</text>
</comment>
<protein>
    <recommendedName>
        <fullName evidence="3">SWIM-type domain-containing protein</fullName>
    </recommendedName>
</protein>
<evidence type="ECO:0000313" key="2">
    <source>
        <dbReference type="Proteomes" id="UP000289738"/>
    </source>
</evidence>
<evidence type="ECO:0008006" key="3">
    <source>
        <dbReference type="Google" id="ProtNLM"/>
    </source>
</evidence>
<keyword evidence="2" id="KW-1185">Reference proteome</keyword>
<dbReference type="Proteomes" id="UP000289738">
    <property type="component" value="Chromosome A10"/>
</dbReference>
<accession>A0A445B484</accession>
<dbReference type="EMBL" id="SDMP01000010">
    <property type="protein sequence ID" value="RYR33492.1"/>
    <property type="molecule type" value="Genomic_DNA"/>
</dbReference>
<dbReference type="AlphaFoldDB" id="A0A445B484"/>
<organism evidence="1 2">
    <name type="scientific">Arachis hypogaea</name>
    <name type="common">Peanut</name>
    <dbReference type="NCBI Taxonomy" id="3818"/>
    <lineage>
        <taxon>Eukaryota</taxon>
        <taxon>Viridiplantae</taxon>
        <taxon>Streptophyta</taxon>
        <taxon>Embryophyta</taxon>
        <taxon>Tracheophyta</taxon>
        <taxon>Spermatophyta</taxon>
        <taxon>Magnoliopsida</taxon>
        <taxon>eudicotyledons</taxon>
        <taxon>Gunneridae</taxon>
        <taxon>Pentapetalae</taxon>
        <taxon>rosids</taxon>
        <taxon>fabids</taxon>
        <taxon>Fabales</taxon>
        <taxon>Fabaceae</taxon>
        <taxon>Papilionoideae</taxon>
        <taxon>50 kb inversion clade</taxon>
        <taxon>dalbergioids sensu lato</taxon>
        <taxon>Dalbergieae</taxon>
        <taxon>Pterocarpus clade</taxon>
        <taxon>Arachis</taxon>
    </lineage>
</organism>
<evidence type="ECO:0000313" key="1">
    <source>
        <dbReference type="EMBL" id="RYR33492.1"/>
    </source>
</evidence>
<proteinExistence type="predicted"/>
<sequence length="140" mass="16407">MHVTYCDRRASIFVVEELGPFEGWSQSLFYDRLREGTYDCVLFHPLYFSCRHALASCIATSVAWGPFVHQVYAMEFSPIADKKLWPKWYSTRLRKATGRPVSTRFRSDMDEVERQAKQCELCWQVGHTRRGCLNQPTDDM</sequence>
<name>A0A445B484_ARAHY</name>